<reference evidence="1" key="1">
    <citation type="journal article" date="2012" name="PLoS ONE">
        <title>Gene sets for utilization of primary and secondary nutrition supplies in the distal gut of endangered iberian lynx.</title>
        <authorList>
            <person name="Alcaide M."/>
            <person name="Messina E."/>
            <person name="Richter M."/>
            <person name="Bargiela R."/>
            <person name="Peplies J."/>
            <person name="Huws S.A."/>
            <person name="Newbold C.J."/>
            <person name="Golyshin P.N."/>
            <person name="Simon M.A."/>
            <person name="Lopez G."/>
            <person name="Yakimov M.M."/>
            <person name="Ferrer M."/>
        </authorList>
    </citation>
    <scope>NUCLEOTIDE SEQUENCE</scope>
</reference>
<evidence type="ECO:0000313" key="1">
    <source>
        <dbReference type="EMBL" id="EJW92584.1"/>
    </source>
</evidence>
<dbReference type="AlphaFoldDB" id="J9FZ34"/>
<accession>J9FZ34</accession>
<sequence>MMMSTTIGKSTGSSLILSISKTINCSSKRFMSKSEFSVISSSPPR</sequence>
<gene>
    <name evidence="1" type="ORF">EVA_19309</name>
</gene>
<dbReference type="EMBL" id="AMCI01007456">
    <property type="protein sequence ID" value="EJW92584.1"/>
    <property type="molecule type" value="Genomic_DNA"/>
</dbReference>
<name>J9FZ34_9ZZZZ</name>
<protein>
    <submittedName>
        <fullName evidence="1">Uncharacterized protein</fullName>
    </submittedName>
</protein>
<organism evidence="1">
    <name type="scientific">gut metagenome</name>
    <dbReference type="NCBI Taxonomy" id="749906"/>
    <lineage>
        <taxon>unclassified sequences</taxon>
        <taxon>metagenomes</taxon>
        <taxon>organismal metagenomes</taxon>
    </lineage>
</organism>
<comment type="caution">
    <text evidence="1">The sequence shown here is derived from an EMBL/GenBank/DDBJ whole genome shotgun (WGS) entry which is preliminary data.</text>
</comment>
<proteinExistence type="predicted"/>